<dbReference type="InParanoid" id="A0A3Q7GGB4"/>
<proteinExistence type="predicted"/>
<dbReference type="Proteomes" id="UP000004994">
    <property type="component" value="Chromosome 5"/>
</dbReference>
<name>A0A3Q7GGB4_SOLLC</name>
<evidence type="ECO:0000313" key="2">
    <source>
        <dbReference type="Proteomes" id="UP000004994"/>
    </source>
</evidence>
<dbReference type="PaxDb" id="4081-Solyc05g015580.1.1"/>
<reference evidence="1" key="1">
    <citation type="journal article" date="2012" name="Nature">
        <title>The tomato genome sequence provides insights into fleshy fruit evolution.</title>
        <authorList>
            <consortium name="Tomato Genome Consortium"/>
        </authorList>
    </citation>
    <scope>NUCLEOTIDE SEQUENCE [LARGE SCALE GENOMIC DNA]</scope>
    <source>
        <strain evidence="1">cv. Heinz 1706</strain>
    </source>
</reference>
<dbReference type="EnsemblPlants" id="Solyc05g015580.1.1">
    <property type="protein sequence ID" value="Solyc05g015580.1.1.1"/>
    <property type="gene ID" value="Solyc05g015580.1"/>
</dbReference>
<dbReference type="AlphaFoldDB" id="A0A3Q7GGB4"/>
<keyword evidence="2" id="KW-1185">Reference proteome</keyword>
<evidence type="ECO:0000313" key="1">
    <source>
        <dbReference type="EnsemblPlants" id="Solyc05g015580.1.1.1"/>
    </source>
</evidence>
<accession>A0A3Q7GGB4</accession>
<reference evidence="1" key="2">
    <citation type="submission" date="2019-01" db="UniProtKB">
        <authorList>
            <consortium name="EnsemblPlants"/>
        </authorList>
    </citation>
    <scope>IDENTIFICATION</scope>
    <source>
        <strain evidence="1">cv. Heinz 1706</strain>
    </source>
</reference>
<protein>
    <submittedName>
        <fullName evidence="1">Uncharacterized protein</fullName>
    </submittedName>
</protein>
<dbReference type="Gramene" id="Solyc05g015580.1.1">
    <property type="protein sequence ID" value="Solyc05g015580.1.1.1"/>
    <property type="gene ID" value="Solyc05g015580.1"/>
</dbReference>
<sequence>MFQHQLHGVRNNFKMPPVSFNLPSACCGDVQSTPDASSSPGTISFSLSVILVGFSLH</sequence>
<organism evidence="1">
    <name type="scientific">Solanum lycopersicum</name>
    <name type="common">Tomato</name>
    <name type="synonym">Lycopersicon esculentum</name>
    <dbReference type="NCBI Taxonomy" id="4081"/>
    <lineage>
        <taxon>Eukaryota</taxon>
        <taxon>Viridiplantae</taxon>
        <taxon>Streptophyta</taxon>
        <taxon>Embryophyta</taxon>
        <taxon>Tracheophyta</taxon>
        <taxon>Spermatophyta</taxon>
        <taxon>Magnoliopsida</taxon>
        <taxon>eudicotyledons</taxon>
        <taxon>Gunneridae</taxon>
        <taxon>Pentapetalae</taxon>
        <taxon>asterids</taxon>
        <taxon>lamiids</taxon>
        <taxon>Solanales</taxon>
        <taxon>Solanaceae</taxon>
        <taxon>Solanoideae</taxon>
        <taxon>Solaneae</taxon>
        <taxon>Solanum</taxon>
        <taxon>Solanum subgen. Lycopersicon</taxon>
    </lineage>
</organism>